<dbReference type="OrthoDB" id="6905243at2"/>
<keyword evidence="4" id="KW-1185">Reference proteome</keyword>
<dbReference type="STRING" id="1434072.SAMN05216210_2610"/>
<protein>
    <submittedName>
        <fullName evidence="3">4'-phosphopantetheinyl transferase superfamily protein</fullName>
    </submittedName>
</protein>
<dbReference type="AlphaFoldDB" id="A0A1H2GX64"/>
<sequence>MPIQLLAASLPAGHDGAAASQLGRQLLSGLCRQRGWDCPQEDWSPRGQPPDHPLLPDGQYAGISHSARLVIAGLASEPFGLDLEYHRPRRTSRLPEMLEFLPEAAIRKRIQNAQDPTAAFYRYWTAREAIFKQAGSRYAHLFAVDLEQALEKTDLSIRVWQSEQWSFALTSNSPLAITLPAPLDTLQAAILD</sequence>
<dbReference type="EMBL" id="LT629787">
    <property type="protein sequence ID" value="SDU24109.1"/>
    <property type="molecule type" value="Genomic_DNA"/>
</dbReference>
<accession>A0A1H2GX64</accession>
<dbReference type="GO" id="GO:0008897">
    <property type="term" value="F:holo-[acyl-carrier-protein] synthase activity"/>
    <property type="evidence" value="ECO:0007669"/>
    <property type="project" value="InterPro"/>
</dbReference>
<dbReference type="InterPro" id="IPR008278">
    <property type="entry name" value="4-PPantetheinyl_Trfase_dom"/>
</dbReference>
<dbReference type="Pfam" id="PF01648">
    <property type="entry name" value="ACPS"/>
    <property type="match status" value="1"/>
</dbReference>
<dbReference type="GO" id="GO:0000287">
    <property type="term" value="F:magnesium ion binding"/>
    <property type="evidence" value="ECO:0007669"/>
    <property type="project" value="InterPro"/>
</dbReference>
<keyword evidence="1 3" id="KW-0808">Transferase</keyword>
<feature type="domain" description="4'-phosphopantetheinyl transferase" evidence="2">
    <location>
        <begin position="79"/>
        <end position="148"/>
    </location>
</feature>
<dbReference type="Proteomes" id="UP000243924">
    <property type="component" value="Chromosome I"/>
</dbReference>
<evidence type="ECO:0000256" key="1">
    <source>
        <dbReference type="ARBA" id="ARBA00022679"/>
    </source>
</evidence>
<dbReference type="SUPFAM" id="SSF56214">
    <property type="entry name" value="4'-phosphopantetheinyl transferase"/>
    <property type="match status" value="1"/>
</dbReference>
<name>A0A1H2GX64_9GAMM</name>
<dbReference type="Gene3D" id="3.90.470.20">
    <property type="entry name" value="4'-phosphopantetheinyl transferase domain"/>
    <property type="match status" value="1"/>
</dbReference>
<proteinExistence type="predicted"/>
<evidence type="ECO:0000313" key="4">
    <source>
        <dbReference type="Proteomes" id="UP000243924"/>
    </source>
</evidence>
<evidence type="ECO:0000313" key="3">
    <source>
        <dbReference type="EMBL" id="SDU24109.1"/>
    </source>
</evidence>
<dbReference type="RefSeq" id="WP_092387566.1">
    <property type="nucleotide sequence ID" value="NZ_LT629787.1"/>
</dbReference>
<organism evidence="3 4">
    <name type="scientific">Halopseudomonas salegens</name>
    <dbReference type="NCBI Taxonomy" id="1434072"/>
    <lineage>
        <taxon>Bacteria</taxon>
        <taxon>Pseudomonadati</taxon>
        <taxon>Pseudomonadota</taxon>
        <taxon>Gammaproteobacteria</taxon>
        <taxon>Pseudomonadales</taxon>
        <taxon>Pseudomonadaceae</taxon>
        <taxon>Halopseudomonas</taxon>
    </lineage>
</organism>
<gene>
    <name evidence="3" type="ORF">SAMN05216210_2610</name>
</gene>
<dbReference type="InterPro" id="IPR037143">
    <property type="entry name" value="4-PPantetheinyl_Trfase_dom_sf"/>
</dbReference>
<reference evidence="4" key="1">
    <citation type="submission" date="2016-10" db="EMBL/GenBank/DDBJ databases">
        <authorList>
            <person name="Varghese N."/>
            <person name="Submissions S."/>
        </authorList>
    </citation>
    <scope>NUCLEOTIDE SEQUENCE [LARGE SCALE GENOMIC DNA]</scope>
    <source>
        <strain evidence="4">CECT 8338</strain>
    </source>
</reference>
<evidence type="ECO:0000259" key="2">
    <source>
        <dbReference type="Pfam" id="PF01648"/>
    </source>
</evidence>